<sequence>MFLSRLFSTQDDRLAYSRLRDGVADQQEGHTLEVAAELQAKLAAKRAEQELAEAQKGVEEASAERARLADAVQALAAASRRAAQHSAHENAKGEGQPLSADLPATSRGRRGFDREAVKAESEACATRMRALCEVWAAFKNAENQLQAAQKRLAEAQRAKKECDAAAKQAERAAWASQPVSLDRKNQ</sequence>
<evidence type="ECO:0000313" key="4">
    <source>
        <dbReference type="Proteomes" id="UP001055712"/>
    </source>
</evidence>
<name>A0A9D4TZV0_CHLVU</name>
<dbReference type="AlphaFoldDB" id="A0A9D4TZV0"/>
<comment type="caution">
    <text evidence="3">The sequence shown here is derived from an EMBL/GenBank/DDBJ whole genome shotgun (WGS) entry which is preliminary data.</text>
</comment>
<keyword evidence="1" id="KW-0175">Coiled coil</keyword>
<feature type="region of interest" description="Disordered" evidence="2">
    <location>
        <begin position="79"/>
        <end position="114"/>
    </location>
</feature>
<feature type="coiled-coil region" evidence="1">
    <location>
        <begin position="35"/>
        <end position="78"/>
    </location>
</feature>
<protein>
    <submittedName>
        <fullName evidence="3">Uncharacterized protein</fullName>
    </submittedName>
</protein>
<feature type="region of interest" description="Disordered" evidence="2">
    <location>
        <begin position="165"/>
        <end position="186"/>
    </location>
</feature>
<accession>A0A9D4TZV0</accession>
<reference evidence="3" key="1">
    <citation type="journal article" date="2019" name="Plant J.">
        <title>Chlorella vulgaris genome assembly and annotation reveals the molecular basis for metabolic acclimation to high light conditions.</title>
        <authorList>
            <person name="Cecchin M."/>
            <person name="Marcolungo L."/>
            <person name="Rossato M."/>
            <person name="Girolomoni L."/>
            <person name="Cosentino E."/>
            <person name="Cuine S."/>
            <person name="Li-Beisson Y."/>
            <person name="Delledonne M."/>
            <person name="Ballottari M."/>
        </authorList>
    </citation>
    <scope>NUCLEOTIDE SEQUENCE</scope>
    <source>
        <strain evidence="3">211/11P</strain>
    </source>
</reference>
<keyword evidence="4" id="KW-1185">Reference proteome</keyword>
<reference evidence="3" key="2">
    <citation type="submission" date="2020-11" db="EMBL/GenBank/DDBJ databases">
        <authorList>
            <person name="Cecchin M."/>
            <person name="Marcolungo L."/>
            <person name="Rossato M."/>
            <person name="Girolomoni L."/>
            <person name="Cosentino E."/>
            <person name="Cuine S."/>
            <person name="Li-Beisson Y."/>
            <person name="Delledonne M."/>
            <person name="Ballottari M."/>
        </authorList>
    </citation>
    <scope>NUCLEOTIDE SEQUENCE</scope>
    <source>
        <strain evidence="3">211/11P</strain>
        <tissue evidence="3">Whole cell</tissue>
    </source>
</reference>
<dbReference type="Proteomes" id="UP001055712">
    <property type="component" value="Unassembled WGS sequence"/>
</dbReference>
<dbReference type="EMBL" id="SIDB01000001">
    <property type="protein sequence ID" value="KAI3438860.1"/>
    <property type="molecule type" value="Genomic_DNA"/>
</dbReference>
<evidence type="ECO:0000256" key="1">
    <source>
        <dbReference type="SAM" id="Coils"/>
    </source>
</evidence>
<gene>
    <name evidence="3" type="ORF">D9Q98_001277</name>
</gene>
<organism evidence="3 4">
    <name type="scientific">Chlorella vulgaris</name>
    <name type="common">Green alga</name>
    <dbReference type="NCBI Taxonomy" id="3077"/>
    <lineage>
        <taxon>Eukaryota</taxon>
        <taxon>Viridiplantae</taxon>
        <taxon>Chlorophyta</taxon>
        <taxon>core chlorophytes</taxon>
        <taxon>Trebouxiophyceae</taxon>
        <taxon>Chlorellales</taxon>
        <taxon>Chlorellaceae</taxon>
        <taxon>Chlorella clade</taxon>
        <taxon>Chlorella</taxon>
    </lineage>
</organism>
<evidence type="ECO:0000313" key="3">
    <source>
        <dbReference type="EMBL" id="KAI3438860.1"/>
    </source>
</evidence>
<evidence type="ECO:0000256" key="2">
    <source>
        <dbReference type="SAM" id="MobiDB-lite"/>
    </source>
</evidence>
<proteinExistence type="predicted"/>